<dbReference type="Proteomes" id="UP001601059">
    <property type="component" value="Unassembled WGS sequence"/>
</dbReference>
<accession>A0ABW6KA63</accession>
<gene>
    <name evidence="1" type="ORF">ACFYKX_10860</name>
</gene>
<protein>
    <submittedName>
        <fullName evidence="1">DNA methylase N-4/N-6</fullName>
    </submittedName>
</protein>
<dbReference type="Gene3D" id="3.40.50.150">
    <property type="entry name" value="Vaccinia Virus protein VP39"/>
    <property type="match status" value="1"/>
</dbReference>
<dbReference type="GO" id="GO:0032259">
    <property type="term" value="P:methylation"/>
    <property type="evidence" value="ECO:0007669"/>
    <property type="project" value="UniProtKB-KW"/>
</dbReference>
<keyword evidence="1" id="KW-0808">Transferase</keyword>
<dbReference type="InterPro" id="IPR029063">
    <property type="entry name" value="SAM-dependent_MTases_sf"/>
</dbReference>
<dbReference type="GO" id="GO:0008168">
    <property type="term" value="F:methyltransferase activity"/>
    <property type="evidence" value="ECO:0007669"/>
    <property type="project" value="UniProtKB-KW"/>
</dbReference>
<reference evidence="1 2" key="1">
    <citation type="submission" date="2024-08" db="EMBL/GenBank/DDBJ databases">
        <title>Two novel Cytobacillus novel species.</title>
        <authorList>
            <person name="Liu G."/>
        </authorList>
    </citation>
    <scope>NUCLEOTIDE SEQUENCE [LARGE SCALE GENOMIC DNA]</scope>
    <source>
        <strain evidence="1 2">FJAT-54145</strain>
    </source>
</reference>
<dbReference type="EMBL" id="JBIACK010000004">
    <property type="protein sequence ID" value="MFE8701095.1"/>
    <property type="molecule type" value="Genomic_DNA"/>
</dbReference>
<proteinExistence type="predicted"/>
<dbReference type="SUPFAM" id="SSF53335">
    <property type="entry name" value="S-adenosyl-L-methionine-dependent methyltransferases"/>
    <property type="match status" value="1"/>
</dbReference>
<sequence>MTKNMTNQNVRQAQLGSIWSFPERGPWGKSSYRGNCSGHVIKELLQFFKPKRFVEVFAGSGTGRDVAKEMGFSNSVHLDLRPEFGGWNALADEIPVGSDFAFSHPPYDRMVVYSGEQWGQPNPHDLSRCSSWDEFIHKLNLVNEKIYHSLVRGGRHAILVGDWKQNGKMYSMQKDMAWFGDLEYHLIKNQHNTMSERKVYNGNFIPTTHEHLLVFKKNEIWMFPVKVTKKFDFDIRSVETATWRDLVQAALQHLGGKAVLSDIYKLLQSTKKALGNQNWQAKIRQTLQICENFKPLARGEWALSV</sequence>
<keyword evidence="2" id="KW-1185">Reference proteome</keyword>
<organism evidence="1 2">
    <name type="scientific">Cytobacillus spartinae</name>
    <dbReference type="NCBI Taxonomy" id="3299023"/>
    <lineage>
        <taxon>Bacteria</taxon>
        <taxon>Bacillati</taxon>
        <taxon>Bacillota</taxon>
        <taxon>Bacilli</taxon>
        <taxon>Bacillales</taxon>
        <taxon>Bacillaceae</taxon>
        <taxon>Cytobacillus</taxon>
    </lineage>
</organism>
<name>A0ABW6KA63_9BACI</name>
<evidence type="ECO:0000313" key="2">
    <source>
        <dbReference type="Proteomes" id="UP001601059"/>
    </source>
</evidence>
<evidence type="ECO:0000313" key="1">
    <source>
        <dbReference type="EMBL" id="MFE8701095.1"/>
    </source>
</evidence>
<comment type="caution">
    <text evidence="1">The sequence shown here is derived from an EMBL/GenBank/DDBJ whole genome shotgun (WGS) entry which is preliminary data.</text>
</comment>
<dbReference type="RefSeq" id="WP_389360913.1">
    <property type="nucleotide sequence ID" value="NZ_JBIACK010000004.1"/>
</dbReference>
<keyword evidence="1" id="KW-0489">Methyltransferase</keyword>